<evidence type="ECO:0000313" key="2">
    <source>
        <dbReference type="Proteomes" id="UP000642509"/>
    </source>
</evidence>
<name>A0ABQ2LN98_9MICC</name>
<proteinExistence type="predicted"/>
<accession>A0ABQ2LN98</accession>
<evidence type="ECO:0008006" key="3">
    <source>
        <dbReference type="Google" id="ProtNLM"/>
    </source>
</evidence>
<sequence>MNTATQTRLADMIVAQLVALVERHTAGRLTDAAFEAAAVALLTRAQAQGAALADIAAAAEVGRLRGTVLAAIGLEVREDAAGHARAELAAARARPEWDTDPVAAATVLASAVTLAAAQEATDRAYREHGVRQWVRVPNVGACELCQELADMGPAPAGVEPYHHKGCGCSSRPVN</sequence>
<evidence type="ECO:0000313" key="1">
    <source>
        <dbReference type="EMBL" id="GGO40354.1"/>
    </source>
</evidence>
<gene>
    <name evidence="1" type="ORF">GCM10010977_02520</name>
</gene>
<reference evidence="2" key="1">
    <citation type="journal article" date="2019" name="Int. J. Syst. Evol. Microbiol.">
        <title>The Global Catalogue of Microorganisms (GCM) 10K type strain sequencing project: providing services to taxonomists for standard genome sequencing and annotation.</title>
        <authorList>
            <consortium name="The Broad Institute Genomics Platform"/>
            <consortium name="The Broad Institute Genome Sequencing Center for Infectious Disease"/>
            <person name="Wu L."/>
            <person name="Ma J."/>
        </authorList>
    </citation>
    <scope>NUCLEOTIDE SEQUENCE [LARGE SCALE GENOMIC DNA]</scope>
    <source>
        <strain evidence="2">CGMCC 1.7064</strain>
    </source>
</reference>
<dbReference type="Proteomes" id="UP000642509">
    <property type="component" value="Unassembled WGS sequence"/>
</dbReference>
<dbReference type="RefSeq" id="WP_188803433.1">
    <property type="nucleotide sequence ID" value="NZ_BAAAOU010000003.1"/>
</dbReference>
<protein>
    <recommendedName>
        <fullName evidence="3">MuF-like minor capsid protein</fullName>
    </recommendedName>
</protein>
<keyword evidence="2" id="KW-1185">Reference proteome</keyword>
<organism evidence="1 2">
    <name type="scientific">Citricoccus zhacaiensis</name>
    <dbReference type="NCBI Taxonomy" id="489142"/>
    <lineage>
        <taxon>Bacteria</taxon>
        <taxon>Bacillati</taxon>
        <taxon>Actinomycetota</taxon>
        <taxon>Actinomycetes</taxon>
        <taxon>Micrococcales</taxon>
        <taxon>Micrococcaceae</taxon>
        <taxon>Citricoccus</taxon>
    </lineage>
</organism>
<dbReference type="EMBL" id="BMLQ01000001">
    <property type="protein sequence ID" value="GGO40354.1"/>
    <property type="molecule type" value="Genomic_DNA"/>
</dbReference>
<comment type="caution">
    <text evidence="1">The sequence shown here is derived from an EMBL/GenBank/DDBJ whole genome shotgun (WGS) entry which is preliminary data.</text>
</comment>